<feature type="transmembrane region" description="Helical" evidence="1">
    <location>
        <begin position="333"/>
        <end position="353"/>
    </location>
</feature>
<feature type="transmembrane region" description="Helical" evidence="1">
    <location>
        <begin position="382"/>
        <end position="405"/>
    </location>
</feature>
<evidence type="ECO:0000256" key="1">
    <source>
        <dbReference type="SAM" id="Phobius"/>
    </source>
</evidence>
<feature type="transmembrane region" description="Helical" evidence="1">
    <location>
        <begin position="146"/>
        <end position="164"/>
    </location>
</feature>
<evidence type="ECO:0000313" key="2">
    <source>
        <dbReference type="EMBL" id="CAB4620738.1"/>
    </source>
</evidence>
<dbReference type="EMBL" id="CAFBMO010000078">
    <property type="protein sequence ID" value="CAB4915990.1"/>
    <property type="molecule type" value="Genomic_DNA"/>
</dbReference>
<accession>A0A6J6IFS0</accession>
<feature type="transmembrane region" description="Helical" evidence="1">
    <location>
        <begin position="412"/>
        <end position="432"/>
    </location>
</feature>
<keyword evidence="1" id="KW-0812">Transmembrane</keyword>
<evidence type="ECO:0000313" key="3">
    <source>
        <dbReference type="EMBL" id="CAB4915990.1"/>
    </source>
</evidence>
<feature type="transmembrane region" description="Helical" evidence="1">
    <location>
        <begin position="360"/>
        <end position="376"/>
    </location>
</feature>
<feature type="transmembrane region" description="Helical" evidence="1">
    <location>
        <begin position="89"/>
        <end position="114"/>
    </location>
</feature>
<feature type="transmembrane region" description="Helical" evidence="1">
    <location>
        <begin position="224"/>
        <end position="242"/>
    </location>
</feature>
<gene>
    <name evidence="2" type="ORF">UFOPK1908_00766</name>
    <name evidence="3" type="ORF">UFOPK3576_01422</name>
</gene>
<feature type="transmembrane region" description="Helical" evidence="1">
    <location>
        <begin position="195"/>
        <end position="212"/>
    </location>
</feature>
<sequence length="579" mass="63495">MIGTYASFTMTRTRARFALTEITLVLAVWAVVMWGVGAKWWTGFNSPDSQFSATLAIFGHSVNDRALDGSYYWTRLGYLAPVHGLIKMFGIWAGFAIWRGLLLLLVVGAVYWLARRVTGRALAVALAFFVGLNTMVLSYLGNTYATGAAMAATFVLIALGASRLRAVPGRGYHLTQPMLVGLVFGWLVMLNPYNAMLAGFLWLGIRLVAWWVDRVNVLALLRELLWIVLGFAVSLSAFLLLGHKMFPGLDWFGTYRSWNAKLDYASFISDPHIWTRDVAFLVLLLSVIVSGFALVFVRNRWTATALMLALVNIAFTLGYMQLIPGPWIEAPHYAAMCWPGALTAIVIAIACVFGQRQVSLAGWLFIPFLIVFMLWAGNSNRIFDMSTGLSIVLLTSAVVFVTLMLCATRGSLVGWLAVMLALIVMGLASQFLQNGRGNLGIYGQYPMNAAYFDYQVEDLMRSNVAAQEFVLSHTSPTDRIATWTDPDRLTSTIAAMQLWGKYNNVAEGAVLSVDGANELQQLLRPTVLALYAPSQAQIDTFFASIPAALAPTPLECTTVPYLGIGSPTASVCVTHLRGL</sequence>
<keyword evidence="1" id="KW-1133">Transmembrane helix</keyword>
<proteinExistence type="predicted"/>
<feature type="transmembrane region" description="Helical" evidence="1">
    <location>
        <begin position="121"/>
        <end position="140"/>
    </location>
</feature>
<organism evidence="2">
    <name type="scientific">freshwater metagenome</name>
    <dbReference type="NCBI Taxonomy" id="449393"/>
    <lineage>
        <taxon>unclassified sequences</taxon>
        <taxon>metagenomes</taxon>
        <taxon>ecological metagenomes</taxon>
    </lineage>
</organism>
<feature type="transmembrane region" description="Helical" evidence="1">
    <location>
        <begin position="304"/>
        <end position="321"/>
    </location>
</feature>
<name>A0A6J6IFS0_9ZZZZ</name>
<protein>
    <submittedName>
        <fullName evidence="2">Unannotated protein</fullName>
    </submittedName>
</protein>
<feature type="transmembrane region" description="Helical" evidence="1">
    <location>
        <begin position="171"/>
        <end position="189"/>
    </location>
</feature>
<feature type="transmembrane region" description="Helical" evidence="1">
    <location>
        <begin position="17"/>
        <end position="37"/>
    </location>
</feature>
<dbReference type="AlphaFoldDB" id="A0A6J6IFS0"/>
<keyword evidence="1" id="KW-0472">Membrane</keyword>
<dbReference type="EMBL" id="CAEZVB010000029">
    <property type="protein sequence ID" value="CAB4620738.1"/>
    <property type="molecule type" value="Genomic_DNA"/>
</dbReference>
<feature type="transmembrane region" description="Helical" evidence="1">
    <location>
        <begin position="278"/>
        <end position="297"/>
    </location>
</feature>
<reference evidence="2" key="1">
    <citation type="submission" date="2020-05" db="EMBL/GenBank/DDBJ databases">
        <authorList>
            <person name="Chiriac C."/>
            <person name="Salcher M."/>
            <person name="Ghai R."/>
            <person name="Kavagutti S V."/>
        </authorList>
    </citation>
    <scope>NUCLEOTIDE SEQUENCE</scope>
</reference>